<dbReference type="EMBL" id="JADCNM010000039">
    <property type="protein sequence ID" value="KAG0451992.1"/>
    <property type="molecule type" value="Genomic_DNA"/>
</dbReference>
<dbReference type="GO" id="GO:0035514">
    <property type="term" value="F:DNA demethylase activity"/>
    <property type="evidence" value="ECO:0007669"/>
    <property type="project" value="InterPro"/>
</dbReference>
<evidence type="ECO:0000256" key="1">
    <source>
        <dbReference type="SAM" id="MobiDB-lite"/>
    </source>
</evidence>
<dbReference type="InterPro" id="IPR044811">
    <property type="entry name" value="DME/ROS1"/>
</dbReference>
<dbReference type="AlphaFoldDB" id="A0A835PKP3"/>
<protein>
    <submittedName>
        <fullName evidence="2">Uncharacterized protein</fullName>
    </submittedName>
</protein>
<evidence type="ECO:0000313" key="3">
    <source>
        <dbReference type="Proteomes" id="UP000639772"/>
    </source>
</evidence>
<organism evidence="2 3">
    <name type="scientific">Vanilla planifolia</name>
    <name type="common">Vanilla</name>
    <dbReference type="NCBI Taxonomy" id="51239"/>
    <lineage>
        <taxon>Eukaryota</taxon>
        <taxon>Viridiplantae</taxon>
        <taxon>Streptophyta</taxon>
        <taxon>Embryophyta</taxon>
        <taxon>Tracheophyta</taxon>
        <taxon>Spermatophyta</taxon>
        <taxon>Magnoliopsida</taxon>
        <taxon>Liliopsida</taxon>
        <taxon>Asparagales</taxon>
        <taxon>Orchidaceae</taxon>
        <taxon>Vanilloideae</taxon>
        <taxon>Vanilleae</taxon>
        <taxon>Vanilla</taxon>
    </lineage>
</organism>
<feature type="region of interest" description="Disordered" evidence="1">
    <location>
        <begin position="872"/>
        <end position="901"/>
    </location>
</feature>
<sequence>MKETVHSCELYEKVMENSVVPIVTDLSTAYQSENECHKMFSAPIMSTEVNKSFGTSEKQMTSLKFSRKKLKELAREKACTDSVGFNVVSFSEAAQNSLNSSSISNPKHKGTIRDQHVTGKHQNSAETSFKHSYNLQGCLQKTHNATKLDSILPVKRKRTKLKKMSHSEATSEFSPKCGRIAKGWKLLRLSDTVLKFTFTDAQSFMTKDTMLASEKMLSFKYKPELHGNHAIGSNSLTYSTKPSMQNNMGFLQPSTPKTLPNFSKYLENRDVNEAHLMVSNISDGHEKAKKRDRKKQDKVHSFKVTSSRVKHECVQMLEDSCYVAGTPVQSIAEEGALASRNLCLKNSIREPISVDYQCKRCFEVVAHSSSSFGALNALMDCVDEIIQKLKSLNISSCSEFVSSNIQNILVPYVGHGCMIVPYERNFDMLGKRRPRAKVDLDPESNRVWKLLMGKDDVVGDVQADLDKGSWWSEQRRVFQGRVDSFIARMRLVQGDRRFSQWKGSVVDSVVGVFLTQNVSDHLSSSAFMALISKFPLQPRGKFSEPNEEKVVLDENVDKKGTSNCAAALLSCSGSSVVDYSQENANLDEKVVILDHESCTTAYGTIVSAIENTSLGDMKNERDLKDVFPTQNFVVSSQNFMDCNVQSNNHISANSDGLLRGNLPTACSSSSFTELLQMAKCSSFQELFIHGNGTTSQEAYLSTKNCFTALNKFGNSGGTCPSVKAYSNLHLRLFCSSTISPSKSCLCDDICNSKFRENNANLMTDKTIHCSPSTRCEIKSCNECKNCSESEGSLTELSSLHEMASSIIDFPLTKSKQHTKSITLLDMEASADLQSRKVTKDKIDDTISANKNPNTCSSLQAEDLTTLTFQNNDESRAPSARQNHDIVPPDELHSGRNQQTRDSGYVTEHKWDMNEQTGQKLNEVNNFQKILPETPNSETKNRKRVPKVEKSAYDWEDLRKSYVLISLQREK</sequence>
<dbReference type="GO" id="GO:0019104">
    <property type="term" value="F:DNA N-glycosylase activity"/>
    <property type="evidence" value="ECO:0007669"/>
    <property type="project" value="InterPro"/>
</dbReference>
<evidence type="ECO:0000313" key="2">
    <source>
        <dbReference type="EMBL" id="KAG0451992.1"/>
    </source>
</evidence>
<dbReference type="OrthoDB" id="5607at2759"/>
<dbReference type="GO" id="GO:0141166">
    <property type="term" value="P:chromosomal 5-methylcytosine DNA demethylation pathway"/>
    <property type="evidence" value="ECO:0007669"/>
    <property type="project" value="InterPro"/>
</dbReference>
<name>A0A835PKP3_VANPL</name>
<gene>
    <name evidence="2" type="ORF">HPP92_025925</name>
</gene>
<reference evidence="2 3" key="1">
    <citation type="journal article" date="2020" name="Nat. Food">
        <title>A phased Vanilla planifolia genome enables genetic improvement of flavour and production.</title>
        <authorList>
            <person name="Hasing T."/>
            <person name="Tang H."/>
            <person name="Brym M."/>
            <person name="Khazi F."/>
            <person name="Huang T."/>
            <person name="Chambers A.H."/>
        </authorList>
    </citation>
    <scope>NUCLEOTIDE SEQUENCE [LARGE SCALE GENOMIC DNA]</scope>
    <source>
        <tissue evidence="2">Leaf</tissue>
    </source>
</reference>
<dbReference type="PANTHER" id="PTHR46213:SF4">
    <property type="entry name" value="OS02G0496500 PROTEIN"/>
    <property type="match status" value="1"/>
</dbReference>
<dbReference type="Proteomes" id="UP000639772">
    <property type="component" value="Unassembled WGS sequence"/>
</dbReference>
<accession>A0A835PKP3</accession>
<proteinExistence type="predicted"/>
<dbReference type="PANTHER" id="PTHR46213">
    <property type="entry name" value="TRANSCRIPTIONAL ACTIVATOR DEMETER"/>
    <property type="match status" value="1"/>
</dbReference>
<comment type="caution">
    <text evidence="2">The sequence shown here is derived from an EMBL/GenBank/DDBJ whole genome shotgun (WGS) entry which is preliminary data.</text>
</comment>